<comment type="similarity">
    <text evidence="2 10">Belongs to the glycosyltransferase 31 family.</text>
</comment>
<gene>
    <name evidence="11" type="ORF">TCAL_04720</name>
</gene>
<evidence type="ECO:0000256" key="2">
    <source>
        <dbReference type="ARBA" id="ARBA00008661"/>
    </source>
</evidence>
<dbReference type="Pfam" id="PF01762">
    <property type="entry name" value="Galactosyl_T"/>
    <property type="match status" value="1"/>
</dbReference>
<dbReference type="GO" id="GO:0016758">
    <property type="term" value="F:hexosyltransferase activity"/>
    <property type="evidence" value="ECO:0007669"/>
    <property type="project" value="InterPro"/>
</dbReference>
<keyword evidence="7" id="KW-1133">Transmembrane helix</keyword>
<proteinExistence type="inferred from homology"/>
<evidence type="ECO:0000256" key="4">
    <source>
        <dbReference type="ARBA" id="ARBA00022679"/>
    </source>
</evidence>
<keyword evidence="3 10" id="KW-0328">Glycosyltransferase</keyword>
<evidence type="ECO:0000256" key="8">
    <source>
        <dbReference type="ARBA" id="ARBA00023034"/>
    </source>
</evidence>
<dbReference type="GO" id="GO:0006493">
    <property type="term" value="P:protein O-linked glycosylation"/>
    <property type="evidence" value="ECO:0007669"/>
    <property type="project" value="TreeGrafter"/>
</dbReference>
<dbReference type="InterPro" id="IPR002659">
    <property type="entry name" value="Glyco_trans_31"/>
</dbReference>
<organism evidence="11 12">
    <name type="scientific">Tigriopus californicus</name>
    <name type="common">Marine copepod</name>
    <dbReference type="NCBI Taxonomy" id="6832"/>
    <lineage>
        <taxon>Eukaryota</taxon>
        <taxon>Metazoa</taxon>
        <taxon>Ecdysozoa</taxon>
        <taxon>Arthropoda</taxon>
        <taxon>Crustacea</taxon>
        <taxon>Multicrustacea</taxon>
        <taxon>Hexanauplia</taxon>
        <taxon>Copepoda</taxon>
        <taxon>Harpacticoida</taxon>
        <taxon>Harpacticidae</taxon>
        <taxon>Tigriopus</taxon>
    </lineage>
</organism>
<evidence type="ECO:0000256" key="10">
    <source>
        <dbReference type="RuleBase" id="RU363063"/>
    </source>
</evidence>
<keyword evidence="9" id="KW-0472">Membrane</keyword>
<evidence type="ECO:0000313" key="12">
    <source>
        <dbReference type="Proteomes" id="UP000318571"/>
    </source>
</evidence>
<dbReference type="PANTHER" id="PTHR11214:SF376">
    <property type="entry name" value="HEXOSYLTRANSFERASE"/>
    <property type="match status" value="1"/>
</dbReference>
<accession>A0A553PTD5</accession>
<name>A0A553PTD5_TIGCA</name>
<dbReference type="AlphaFoldDB" id="A0A553PTD5"/>
<keyword evidence="5" id="KW-0812">Transmembrane</keyword>
<dbReference type="OMA" id="YHATITR"/>
<comment type="caution">
    <text evidence="11">The sequence shown here is derived from an EMBL/GenBank/DDBJ whole genome shotgun (WGS) entry which is preliminary data.</text>
</comment>
<evidence type="ECO:0000313" key="11">
    <source>
        <dbReference type="EMBL" id="TRY80943.1"/>
    </source>
</evidence>
<evidence type="ECO:0000256" key="9">
    <source>
        <dbReference type="ARBA" id="ARBA00023136"/>
    </source>
</evidence>
<comment type="subcellular location">
    <subcellularLocation>
        <location evidence="1 10">Golgi apparatus membrane</location>
        <topology evidence="1 10">Single-pass type II membrane protein</topology>
    </subcellularLocation>
</comment>
<evidence type="ECO:0000256" key="7">
    <source>
        <dbReference type="ARBA" id="ARBA00022989"/>
    </source>
</evidence>
<sequence length="285" mass="32935">MCLKILMFTLEGSSTNAVAPLDLVLAPNLNYSYPIDLNETVCLKPDILLLAVVISAPQNFLKRRLIRQTWGGAMQDSQSMNVIFFIGQSTDQSINGLDTYLNLSQKGIFFMEWILQKRNCSQIKWILKVDDDVILNPYELHSYIIANHRYDYKIHCKIHRKSRVQRDPSQKWCRSSNQYPDEFYPPYCSGPMYLLSAKTIPQLVSQQRKDPDEMFSFEDIYYTGILAQRANLNLKEYSSKLKFSFTFDVNAQTLFVIADGLNDTFATYAFPAVWENLINSRADLI</sequence>
<reference evidence="11 12" key="1">
    <citation type="journal article" date="2018" name="Nat. Ecol. Evol.">
        <title>Genomic signatures of mitonuclear coevolution across populations of Tigriopus californicus.</title>
        <authorList>
            <person name="Barreto F.S."/>
            <person name="Watson E.T."/>
            <person name="Lima T.G."/>
            <person name="Willett C.S."/>
            <person name="Edmands S."/>
            <person name="Li W."/>
            <person name="Burton R.S."/>
        </authorList>
    </citation>
    <scope>NUCLEOTIDE SEQUENCE [LARGE SCALE GENOMIC DNA]</scope>
    <source>
        <strain evidence="11 12">San Diego</strain>
    </source>
</reference>
<dbReference type="Proteomes" id="UP000318571">
    <property type="component" value="Chromosome 12"/>
</dbReference>
<dbReference type="Gene3D" id="3.90.550.50">
    <property type="match status" value="1"/>
</dbReference>
<evidence type="ECO:0000256" key="1">
    <source>
        <dbReference type="ARBA" id="ARBA00004323"/>
    </source>
</evidence>
<keyword evidence="12" id="KW-1185">Reference proteome</keyword>
<evidence type="ECO:0000256" key="3">
    <source>
        <dbReference type="ARBA" id="ARBA00022676"/>
    </source>
</evidence>
<dbReference type="EC" id="2.4.1.-" evidence="10"/>
<keyword evidence="4" id="KW-0808">Transferase</keyword>
<dbReference type="GO" id="GO:0000139">
    <property type="term" value="C:Golgi membrane"/>
    <property type="evidence" value="ECO:0007669"/>
    <property type="project" value="UniProtKB-SubCell"/>
</dbReference>
<dbReference type="EMBL" id="VCGU01000001">
    <property type="protein sequence ID" value="TRY80943.1"/>
    <property type="molecule type" value="Genomic_DNA"/>
</dbReference>
<keyword evidence="6" id="KW-0735">Signal-anchor</keyword>
<evidence type="ECO:0000256" key="5">
    <source>
        <dbReference type="ARBA" id="ARBA00022692"/>
    </source>
</evidence>
<keyword evidence="8 10" id="KW-0333">Golgi apparatus</keyword>
<dbReference type="PANTHER" id="PTHR11214">
    <property type="entry name" value="BETA-1,3-N-ACETYLGLUCOSAMINYLTRANSFERASE"/>
    <property type="match status" value="1"/>
</dbReference>
<protein>
    <recommendedName>
        <fullName evidence="10">Hexosyltransferase</fullName>
        <ecNumber evidence="10">2.4.1.-</ecNumber>
    </recommendedName>
</protein>
<evidence type="ECO:0000256" key="6">
    <source>
        <dbReference type="ARBA" id="ARBA00022968"/>
    </source>
</evidence>